<dbReference type="PANTHER" id="PTHR33710:SF62">
    <property type="entry name" value="DUF4283 DOMAIN PROTEIN"/>
    <property type="match status" value="1"/>
</dbReference>
<protein>
    <submittedName>
        <fullName evidence="1">Uncharacterized protein</fullName>
    </submittedName>
</protein>
<accession>A0A9W7IQC0</accession>
<sequence length="102" mass="12332">MEVFRDALERNGLWDIKPAHGWFTWHKGDDVDTYIKQRIDRFVASIPWLHYFSQCEITTEYAKDSDHCFLLLNTEGKQRKESKHVDYFKHEELKTLLDKEEI</sequence>
<dbReference type="AlphaFoldDB" id="A0A9W7IQC0"/>
<evidence type="ECO:0000313" key="1">
    <source>
        <dbReference type="EMBL" id="GMI99445.1"/>
    </source>
</evidence>
<dbReference type="SUPFAM" id="SSF56219">
    <property type="entry name" value="DNase I-like"/>
    <property type="match status" value="1"/>
</dbReference>
<evidence type="ECO:0000313" key="2">
    <source>
        <dbReference type="Proteomes" id="UP001165190"/>
    </source>
</evidence>
<dbReference type="InterPro" id="IPR036691">
    <property type="entry name" value="Endo/exonu/phosph_ase_sf"/>
</dbReference>
<dbReference type="EMBL" id="BSYR01000034">
    <property type="protein sequence ID" value="GMI99445.1"/>
    <property type="molecule type" value="Genomic_DNA"/>
</dbReference>
<keyword evidence="2" id="KW-1185">Reference proteome</keyword>
<name>A0A9W7IQC0_HIBTR</name>
<dbReference type="OrthoDB" id="1935929at2759"/>
<proteinExistence type="predicted"/>
<reference evidence="1" key="1">
    <citation type="submission" date="2023-05" db="EMBL/GenBank/DDBJ databases">
        <title>Genome and transcriptome analyses reveal genes involved in the formation of fine ridges on petal epidermal cells in Hibiscus trionum.</title>
        <authorList>
            <person name="Koshimizu S."/>
            <person name="Masuda S."/>
            <person name="Ishii T."/>
            <person name="Shirasu K."/>
            <person name="Hoshino A."/>
            <person name="Arita M."/>
        </authorList>
    </citation>
    <scope>NUCLEOTIDE SEQUENCE</scope>
    <source>
        <strain evidence="1">Hamamatsu line</strain>
    </source>
</reference>
<gene>
    <name evidence="1" type="ORF">HRI_003613800</name>
</gene>
<comment type="caution">
    <text evidence="1">The sequence shown here is derived from an EMBL/GenBank/DDBJ whole genome shotgun (WGS) entry which is preliminary data.</text>
</comment>
<dbReference type="Gene3D" id="3.60.10.10">
    <property type="entry name" value="Endonuclease/exonuclease/phosphatase"/>
    <property type="match status" value="1"/>
</dbReference>
<dbReference type="Proteomes" id="UP001165190">
    <property type="component" value="Unassembled WGS sequence"/>
</dbReference>
<dbReference type="PANTHER" id="PTHR33710">
    <property type="entry name" value="BNAC02G09200D PROTEIN"/>
    <property type="match status" value="1"/>
</dbReference>
<organism evidence="1 2">
    <name type="scientific">Hibiscus trionum</name>
    <name type="common">Flower of an hour</name>
    <dbReference type="NCBI Taxonomy" id="183268"/>
    <lineage>
        <taxon>Eukaryota</taxon>
        <taxon>Viridiplantae</taxon>
        <taxon>Streptophyta</taxon>
        <taxon>Embryophyta</taxon>
        <taxon>Tracheophyta</taxon>
        <taxon>Spermatophyta</taxon>
        <taxon>Magnoliopsida</taxon>
        <taxon>eudicotyledons</taxon>
        <taxon>Gunneridae</taxon>
        <taxon>Pentapetalae</taxon>
        <taxon>rosids</taxon>
        <taxon>malvids</taxon>
        <taxon>Malvales</taxon>
        <taxon>Malvaceae</taxon>
        <taxon>Malvoideae</taxon>
        <taxon>Hibiscus</taxon>
    </lineage>
</organism>